<sequence>MQFGYSKNCIFQGKSDGGSSFPVSNSTLSQFGLFWKETHFRFESLLNLAEIAAVNSSKGIQVSVTSNGGGNAGQRPPRRSSGPGRTRKNEPNRNEAAEDLKNPKSNNQEEIIALFRKIQTSIAKDSATTKDEDSHEDEIGAESILESLRESRKQVKGRTSKKAGVKVLRRKGISEEPEMYHTSPAAEFKLVRPPSKFVKRSPIPSPPGRNGSRSQLREEPSQAIAESREMKFPSVENMKLTELKAVAKSRGIKGYSKLKKNELLELLRS</sequence>
<dbReference type="Gene3D" id="1.10.720.10">
    <property type="match status" value="1"/>
</dbReference>
<organism evidence="3 4">
    <name type="scientific">Momordica charantia</name>
    <name type="common">Bitter gourd</name>
    <name type="synonym">Balsam pear</name>
    <dbReference type="NCBI Taxonomy" id="3673"/>
    <lineage>
        <taxon>Eukaryota</taxon>
        <taxon>Viridiplantae</taxon>
        <taxon>Streptophyta</taxon>
        <taxon>Embryophyta</taxon>
        <taxon>Tracheophyta</taxon>
        <taxon>Spermatophyta</taxon>
        <taxon>Magnoliopsida</taxon>
        <taxon>eudicotyledons</taxon>
        <taxon>Gunneridae</taxon>
        <taxon>Pentapetalae</taxon>
        <taxon>rosids</taxon>
        <taxon>fabids</taxon>
        <taxon>Cucurbitales</taxon>
        <taxon>Cucurbitaceae</taxon>
        <taxon>Momordiceae</taxon>
        <taxon>Momordica</taxon>
    </lineage>
</organism>
<protein>
    <submittedName>
        <fullName evidence="4">Uncharacterized protein LOC111010657 isoform X1</fullName>
    </submittedName>
</protein>
<name>A0A6J1CF22_MOMCH</name>
<gene>
    <name evidence="4" type="primary">LOC111010657</name>
</gene>
<reference evidence="4" key="1">
    <citation type="submission" date="2025-08" db="UniProtKB">
        <authorList>
            <consortium name="RefSeq"/>
        </authorList>
    </citation>
    <scope>IDENTIFICATION</scope>
    <source>
        <strain evidence="4">OHB3-1</strain>
    </source>
</reference>
<dbReference type="InterPro" id="IPR011112">
    <property type="entry name" value="Rho-like_N"/>
</dbReference>
<evidence type="ECO:0000259" key="2">
    <source>
        <dbReference type="Pfam" id="PF07498"/>
    </source>
</evidence>
<dbReference type="AlphaFoldDB" id="A0A6J1CF22"/>
<dbReference type="Pfam" id="PF07498">
    <property type="entry name" value="Rho_N"/>
    <property type="match status" value="1"/>
</dbReference>
<feature type="region of interest" description="Disordered" evidence="1">
    <location>
        <begin position="64"/>
        <end position="108"/>
    </location>
</feature>
<evidence type="ECO:0000313" key="4">
    <source>
        <dbReference type="RefSeq" id="XP_022139842.1"/>
    </source>
</evidence>
<dbReference type="PANTHER" id="PTHR34449:SF2">
    <property type="entry name" value="RHO TERMINATION FACTOR"/>
    <property type="match status" value="1"/>
</dbReference>
<dbReference type="Proteomes" id="UP000504603">
    <property type="component" value="Unplaced"/>
</dbReference>
<dbReference type="RefSeq" id="XP_022139842.1">
    <property type="nucleotide sequence ID" value="XM_022284150.1"/>
</dbReference>
<dbReference type="PANTHER" id="PTHR34449">
    <property type="entry name" value="RHO TERMINATION FACTOR"/>
    <property type="match status" value="1"/>
</dbReference>
<feature type="compositionally biased region" description="Basic and acidic residues" evidence="1">
    <location>
        <begin position="215"/>
        <end position="230"/>
    </location>
</feature>
<dbReference type="KEGG" id="mcha:111010657"/>
<evidence type="ECO:0000313" key="3">
    <source>
        <dbReference type="Proteomes" id="UP000504603"/>
    </source>
</evidence>
<accession>A0A6J1CF22</accession>
<feature type="region of interest" description="Disordered" evidence="1">
    <location>
        <begin position="178"/>
        <end position="230"/>
    </location>
</feature>
<feature type="compositionally biased region" description="Basic and acidic residues" evidence="1">
    <location>
        <begin position="87"/>
        <end position="102"/>
    </location>
</feature>
<dbReference type="GeneID" id="111010657"/>
<feature type="domain" description="Rho termination factor-like N-terminal" evidence="2">
    <location>
        <begin position="236"/>
        <end position="265"/>
    </location>
</feature>
<dbReference type="GO" id="GO:0006353">
    <property type="term" value="P:DNA-templated transcription termination"/>
    <property type="evidence" value="ECO:0007669"/>
    <property type="project" value="InterPro"/>
</dbReference>
<keyword evidence="3" id="KW-1185">Reference proteome</keyword>
<evidence type="ECO:0000256" key="1">
    <source>
        <dbReference type="SAM" id="MobiDB-lite"/>
    </source>
</evidence>
<proteinExistence type="predicted"/>
<dbReference type="OrthoDB" id="1931152at2759"/>